<dbReference type="InParanoid" id="A0A1X2H125"/>
<organism evidence="1 2">
    <name type="scientific">Syncephalastrum racemosum</name>
    <name type="common">Filamentous fungus</name>
    <dbReference type="NCBI Taxonomy" id="13706"/>
    <lineage>
        <taxon>Eukaryota</taxon>
        <taxon>Fungi</taxon>
        <taxon>Fungi incertae sedis</taxon>
        <taxon>Mucoromycota</taxon>
        <taxon>Mucoromycotina</taxon>
        <taxon>Mucoromycetes</taxon>
        <taxon>Mucorales</taxon>
        <taxon>Syncephalastraceae</taxon>
        <taxon>Syncephalastrum</taxon>
    </lineage>
</organism>
<comment type="caution">
    <text evidence="1">The sequence shown here is derived from an EMBL/GenBank/DDBJ whole genome shotgun (WGS) entry which is preliminary data.</text>
</comment>
<dbReference type="EMBL" id="MCGN01000012">
    <property type="protein sequence ID" value="ORY90356.1"/>
    <property type="molecule type" value="Genomic_DNA"/>
</dbReference>
<accession>A0A1X2H125</accession>
<keyword evidence="2" id="KW-1185">Reference proteome</keyword>
<gene>
    <name evidence="1" type="ORF">BCR43DRAFT_110232</name>
</gene>
<protein>
    <submittedName>
        <fullName evidence="1">Uncharacterized protein</fullName>
    </submittedName>
</protein>
<reference evidence="1 2" key="1">
    <citation type="submission" date="2016-07" db="EMBL/GenBank/DDBJ databases">
        <title>Pervasive Adenine N6-methylation of Active Genes in Fungi.</title>
        <authorList>
            <consortium name="DOE Joint Genome Institute"/>
            <person name="Mondo S.J."/>
            <person name="Dannebaum R.O."/>
            <person name="Kuo R.C."/>
            <person name="Labutti K."/>
            <person name="Haridas S."/>
            <person name="Kuo A."/>
            <person name="Salamov A."/>
            <person name="Ahrendt S.R."/>
            <person name="Lipzen A."/>
            <person name="Sullivan W."/>
            <person name="Andreopoulos W.B."/>
            <person name="Clum A."/>
            <person name="Lindquist E."/>
            <person name="Daum C."/>
            <person name="Ramamoorthy G.K."/>
            <person name="Gryganskyi A."/>
            <person name="Culley D."/>
            <person name="Magnuson J.K."/>
            <person name="James T.Y."/>
            <person name="O'Malley M.A."/>
            <person name="Stajich J.E."/>
            <person name="Spatafora J.W."/>
            <person name="Visel A."/>
            <person name="Grigoriev I.V."/>
        </authorList>
    </citation>
    <scope>NUCLEOTIDE SEQUENCE [LARGE SCALE GENOMIC DNA]</scope>
    <source>
        <strain evidence="1 2">NRRL 2496</strain>
    </source>
</reference>
<evidence type="ECO:0000313" key="1">
    <source>
        <dbReference type="EMBL" id="ORY90356.1"/>
    </source>
</evidence>
<sequence length="86" mass="9401">MRLDRFDTLFFVGAQDKVAHTRGQIECANGVCIAVRLTKMTSMILERCAAPSDPSSRSHAYTSPLSRASALSSQLAVKSQLMVVDR</sequence>
<name>A0A1X2H125_SYNRA</name>
<dbReference type="Proteomes" id="UP000242180">
    <property type="component" value="Unassembled WGS sequence"/>
</dbReference>
<evidence type="ECO:0000313" key="2">
    <source>
        <dbReference type="Proteomes" id="UP000242180"/>
    </source>
</evidence>
<dbReference type="AlphaFoldDB" id="A0A1X2H125"/>
<proteinExistence type="predicted"/>